<evidence type="ECO:0000256" key="1">
    <source>
        <dbReference type="ARBA" id="ARBA00022679"/>
    </source>
</evidence>
<evidence type="ECO:0000313" key="6">
    <source>
        <dbReference type="RefSeq" id="XP_072794479.1"/>
    </source>
</evidence>
<dbReference type="CDD" id="cd04301">
    <property type="entry name" value="NAT_SF"/>
    <property type="match status" value="1"/>
</dbReference>
<reference evidence="6" key="1">
    <citation type="submission" date="2025-08" db="UniProtKB">
        <authorList>
            <consortium name="RefSeq"/>
        </authorList>
    </citation>
    <scope>IDENTIFICATION</scope>
</reference>
<dbReference type="Proteomes" id="UP001652581">
    <property type="component" value="Chromosome 15"/>
</dbReference>
<gene>
    <name evidence="6" type="primary">LOC140685990</name>
</gene>
<dbReference type="GeneID" id="140685990"/>
<proteinExistence type="predicted"/>
<dbReference type="PANTHER" id="PTHR13947:SF48">
    <property type="entry name" value="N-ACETYLTRANSFERASE 8-RELATED"/>
    <property type="match status" value="1"/>
</dbReference>
<dbReference type="PROSITE" id="PS51186">
    <property type="entry name" value="GNAT"/>
    <property type="match status" value="1"/>
</dbReference>
<keyword evidence="5" id="KW-1185">Reference proteome</keyword>
<name>A0ABM5BDJ7_VICPA</name>
<evidence type="ECO:0000256" key="2">
    <source>
        <dbReference type="SAM" id="MobiDB-lite"/>
    </source>
</evidence>
<dbReference type="SUPFAM" id="SSF55729">
    <property type="entry name" value="Acyl-CoA N-acyltransferases (Nat)"/>
    <property type="match status" value="1"/>
</dbReference>
<evidence type="ECO:0000313" key="5">
    <source>
        <dbReference type="Proteomes" id="UP001652581"/>
    </source>
</evidence>
<dbReference type="InterPro" id="IPR000182">
    <property type="entry name" value="GNAT_dom"/>
</dbReference>
<dbReference type="Pfam" id="PF00583">
    <property type="entry name" value="Acetyltransf_1"/>
    <property type="match status" value="1"/>
</dbReference>
<keyword evidence="1" id="KW-0808">Transferase</keyword>
<keyword evidence="3" id="KW-0472">Membrane</keyword>
<sequence>MAPYHIRKYRESDRKWVVALFSEGMTEHIPTAFRHILKLPRTLVLLLGGPFALFLVSGSWVLALVASLGLLAALKFLAKYPWIQFKVMSLHTDMSDISESYFSESGSCFWVAESEGQVVGMVGALPVKKHAVRKEQLELLHLSVASEHRGQGIAKAMVRAVLQFARAQGYREVVLSTSALQYSALALYQRVGFQKTDQFFFSMIHRLVALPFIQFTYRLPSAQGFRAGLRPHRRPTPRPERRARPSRVGCPTRRPTPAGPPPRALSPLRPRGALGPGDTLLFPEDQPGLKAAPGRGRGDSDQAQSWTPGAKRARAHCACEPN</sequence>
<dbReference type="InterPro" id="IPR050769">
    <property type="entry name" value="NAT_camello-type"/>
</dbReference>
<keyword evidence="3" id="KW-0812">Transmembrane</keyword>
<protein>
    <submittedName>
        <fullName evidence="6">N-acetyltransferase 8B</fullName>
    </submittedName>
</protein>
<keyword evidence="3" id="KW-1133">Transmembrane helix</keyword>
<dbReference type="Gene3D" id="3.40.630.30">
    <property type="match status" value="1"/>
</dbReference>
<feature type="domain" description="N-acetyltransferase" evidence="4">
    <location>
        <begin position="61"/>
        <end position="217"/>
    </location>
</feature>
<feature type="transmembrane region" description="Helical" evidence="3">
    <location>
        <begin position="51"/>
        <end position="78"/>
    </location>
</feature>
<dbReference type="RefSeq" id="XP_072794479.1">
    <property type="nucleotide sequence ID" value="XM_072938378.1"/>
</dbReference>
<dbReference type="PANTHER" id="PTHR13947">
    <property type="entry name" value="GNAT FAMILY N-ACETYLTRANSFERASE"/>
    <property type="match status" value="1"/>
</dbReference>
<accession>A0ABM5BDJ7</accession>
<evidence type="ECO:0000256" key="3">
    <source>
        <dbReference type="SAM" id="Phobius"/>
    </source>
</evidence>
<organism evidence="5 6">
    <name type="scientific">Vicugna pacos</name>
    <name type="common">Alpaca</name>
    <name type="synonym">Lama pacos</name>
    <dbReference type="NCBI Taxonomy" id="30538"/>
    <lineage>
        <taxon>Eukaryota</taxon>
        <taxon>Metazoa</taxon>
        <taxon>Chordata</taxon>
        <taxon>Craniata</taxon>
        <taxon>Vertebrata</taxon>
        <taxon>Euteleostomi</taxon>
        <taxon>Mammalia</taxon>
        <taxon>Eutheria</taxon>
        <taxon>Laurasiatheria</taxon>
        <taxon>Artiodactyla</taxon>
        <taxon>Tylopoda</taxon>
        <taxon>Camelidae</taxon>
        <taxon>Vicugna</taxon>
    </lineage>
</organism>
<evidence type="ECO:0000259" key="4">
    <source>
        <dbReference type="PROSITE" id="PS51186"/>
    </source>
</evidence>
<feature type="region of interest" description="Disordered" evidence="2">
    <location>
        <begin position="226"/>
        <end position="322"/>
    </location>
</feature>
<dbReference type="InterPro" id="IPR016181">
    <property type="entry name" value="Acyl_CoA_acyltransferase"/>
</dbReference>